<feature type="compositionally biased region" description="Basic and acidic residues" evidence="4">
    <location>
        <begin position="72"/>
        <end position="83"/>
    </location>
</feature>
<dbReference type="SMART" id="SM00015">
    <property type="entry name" value="IQ"/>
    <property type="match status" value="4"/>
</dbReference>
<dbReference type="GO" id="GO:0051015">
    <property type="term" value="F:actin filament binding"/>
    <property type="evidence" value="ECO:0007669"/>
    <property type="project" value="TreeGrafter"/>
</dbReference>
<evidence type="ECO:0000256" key="1">
    <source>
        <dbReference type="ARBA" id="ARBA00004496"/>
    </source>
</evidence>
<dbReference type="GO" id="GO:0000146">
    <property type="term" value="F:microfilament motor activity"/>
    <property type="evidence" value="ECO:0007669"/>
    <property type="project" value="InterPro"/>
</dbReference>
<dbReference type="GO" id="GO:0035556">
    <property type="term" value="P:intracellular signal transduction"/>
    <property type="evidence" value="ECO:0007669"/>
    <property type="project" value="InterPro"/>
</dbReference>
<feature type="compositionally biased region" description="Basic and acidic residues" evidence="4">
    <location>
        <begin position="25"/>
        <end position="35"/>
    </location>
</feature>
<protein>
    <submittedName>
        <fullName evidence="6">LOW QUALITY PROTEIN: myosin-2-like</fullName>
    </submittedName>
</protein>
<keyword evidence="3" id="KW-0175">Coiled coil</keyword>
<evidence type="ECO:0000256" key="4">
    <source>
        <dbReference type="SAM" id="MobiDB-lite"/>
    </source>
</evidence>
<feature type="region of interest" description="Disordered" evidence="4">
    <location>
        <begin position="447"/>
        <end position="470"/>
    </location>
</feature>
<dbReference type="GeneID" id="120277460"/>
<dbReference type="GO" id="GO:0005884">
    <property type="term" value="C:actin filament"/>
    <property type="evidence" value="ECO:0007669"/>
    <property type="project" value="TreeGrafter"/>
</dbReference>
<dbReference type="Gene3D" id="1.20.5.190">
    <property type="match status" value="2"/>
</dbReference>
<evidence type="ECO:0000256" key="2">
    <source>
        <dbReference type="ARBA" id="ARBA00022490"/>
    </source>
</evidence>
<proteinExistence type="predicted"/>
<organism evidence="5 6">
    <name type="scientific">Dioscorea cayennensis subsp. rotundata</name>
    <name type="common">White Guinea yam</name>
    <name type="synonym">Dioscorea rotundata</name>
    <dbReference type="NCBI Taxonomy" id="55577"/>
    <lineage>
        <taxon>Eukaryota</taxon>
        <taxon>Viridiplantae</taxon>
        <taxon>Streptophyta</taxon>
        <taxon>Embryophyta</taxon>
        <taxon>Tracheophyta</taxon>
        <taxon>Spermatophyta</taxon>
        <taxon>Magnoliopsida</taxon>
        <taxon>Liliopsida</taxon>
        <taxon>Dioscoreales</taxon>
        <taxon>Dioscoreaceae</taxon>
        <taxon>Dioscorea</taxon>
    </lineage>
</organism>
<feature type="coiled-coil region" evidence="3">
    <location>
        <begin position="358"/>
        <end position="385"/>
    </location>
</feature>
<sequence>MPSAVVLAPTISSRSSLELMLDLIQKRDEQPKDEPPALPARPTSRGRLPSSKRSLPLNFSIGSIAPEPVSKSSKERADKEIAPENRVSGNNNVVKSDHLEDEDHPFVNMPELESYEGVVRMFLLWILPTVNNLGCDHNVDTLLKKIVKSEDAKHQGLHHIIRVQKYIRGVQTRRHYEELKRGVTMLQSFIRGERARREFELVLKRWGSVLVIQKFLKGWIARRTFSNHKQHIIRIQSAARGWLTRKQLIILKNLKLSELNQTNSNRSIQEIKDSNMGHLWVRRSVVDELEMRVLKAEALLSQKEEDHVTFQHRFEQYEAKMKSMEEMWQKQLMSLQRNPSKKHTGVHQAISTETQRQSLDAEVALREKEEENAKLREQLQQYEMRWSEYDIKMKSMEEMWQKQMASLQLSLAAARKSLVADDLVSPPERPSSPLLCPLYDSESTLSVEARSPDPALAKQPQLSIGLGGNPHDTQNEVSLLVKEFEQNKQVFEESTRFLVAAKSQQPNSCMNPDEDLRRLKIQFSSWEKDYKIRLREAKSALKKLGNARSDKPRKKWWFRGTA</sequence>
<dbReference type="PROSITE" id="PS50096">
    <property type="entry name" value="IQ"/>
    <property type="match status" value="4"/>
</dbReference>
<dbReference type="GO" id="GO:0005737">
    <property type="term" value="C:cytoplasm"/>
    <property type="evidence" value="ECO:0007669"/>
    <property type="project" value="UniProtKB-SubCell"/>
</dbReference>
<evidence type="ECO:0000313" key="5">
    <source>
        <dbReference type="Proteomes" id="UP001515500"/>
    </source>
</evidence>
<dbReference type="PANTHER" id="PTHR46184">
    <property type="entry name" value="UNCONVENTIONAL MYOSIN-IXB-LIKE PROTEIN"/>
    <property type="match status" value="1"/>
</dbReference>
<name>A0AB40CN85_DIOCR</name>
<dbReference type="SUPFAM" id="SSF52540">
    <property type="entry name" value="P-loop containing nucleoside triphosphate hydrolases"/>
    <property type="match status" value="1"/>
</dbReference>
<reference evidence="6" key="1">
    <citation type="submission" date="2025-08" db="UniProtKB">
        <authorList>
            <consortium name="RefSeq"/>
        </authorList>
    </citation>
    <scope>IDENTIFICATION</scope>
</reference>
<dbReference type="AlphaFoldDB" id="A0AB40CN85"/>
<dbReference type="InterPro" id="IPR027417">
    <property type="entry name" value="P-loop_NTPase"/>
</dbReference>
<evidence type="ECO:0000313" key="6">
    <source>
        <dbReference type="RefSeq" id="XP_039140251.1"/>
    </source>
</evidence>
<keyword evidence="5" id="KW-1185">Reference proteome</keyword>
<dbReference type="GO" id="GO:0005096">
    <property type="term" value="F:GTPase activator activity"/>
    <property type="evidence" value="ECO:0007669"/>
    <property type="project" value="InterPro"/>
</dbReference>
<accession>A0AB40CN85</accession>
<keyword evidence="2" id="KW-0963">Cytoplasm</keyword>
<dbReference type="Proteomes" id="UP001515500">
    <property type="component" value="Chromosome 15"/>
</dbReference>
<dbReference type="InterPro" id="IPR000048">
    <property type="entry name" value="IQ_motif_EF-hand-BS"/>
</dbReference>
<gene>
    <name evidence="6" type="primary">LOC120277460</name>
</gene>
<dbReference type="RefSeq" id="XP_039140251.1">
    <property type="nucleotide sequence ID" value="XM_039284317.1"/>
</dbReference>
<feature type="region of interest" description="Disordered" evidence="4">
    <location>
        <begin position="25"/>
        <end position="92"/>
    </location>
</feature>
<dbReference type="InterPro" id="IPR046987">
    <property type="entry name" value="Myo9"/>
</dbReference>
<evidence type="ECO:0000256" key="3">
    <source>
        <dbReference type="SAM" id="Coils"/>
    </source>
</evidence>
<dbReference type="Pfam" id="PF00612">
    <property type="entry name" value="IQ"/>
    <property type="match status" value="4"/>
</dbReference>
<dbReference type="PANTHER" id="PTHR46184:SF5">
    <property type="entry name" value="UNCONVENTIONAL MYOSIN-IXA-LIKE"/>
    <property type="match status" value="1"/>
</dbReference>
<comment type="subcellular location">
    <subcellularLocation>
        <location evidence="1">Cytoplasm</location>
    </subcellularLocation>
</comment>